<dbReference type="InterPro" id="IPR027417">
    <property type="entry name" value="P-loop_NTPase"/>
</dbReference>
<keyword evidence="1" id="KW-0808">Transferase</keyword>
<dbReference type="AlphaFoldDB" id="A0A329QN22"/>
<sequence>MGLSIVGAGLPRTGTSSLKEALEQLLGGDCYHMAVIPGHPFNLGADWATALTGGSPDWDKIYDGYVAAVDWPTAMFWDELGTHYPEAPIILSRRDSAQEWYDSMSATLLPIARMAVANGWTGQGCGLTDLLERFTGTTDWDHPELLMKAYDDHLAAVRESVPAERLVDWHPQDGWEPICAALGFSVPDTPFPWRGLRSEWGFSPAS</sequence>
<dbReference type="Pfam" id="PF17784">
    <property type="entry name" value="Sulfotransfer_4"/>
    <property type="match status" value="1"/>
</dbReference>
<evidence type="ECO:0000313" key="2">
    <source>
        <dbReference type="Proteomes" id="UP000250462"/>
    </source>
</evidence>
<dbReference type="RefSeq" id="WP_112258583.1">
    <property type="nucleotide sequence ID" value="NZ_QMIG01000011.1"/>
</dbReference>
<gene>
    <name evidence="1" type="ORF">DPM12_12075</name>
</gene>
<name>A0A329QN22_9ACTN</name>
<dbReference type="GO" id="GO:0016740">
    <property type="term" value="F:transferase activity"/>
    <property type="evidence" value="ECO:0007669"/>
    <property type="project" value="UniProtKB-KW"/>
</dbReference>
<dbReference type="InterPro" id="IPR040632">
    <property type="entry name" value="Sulfotransfer_4"/>
</dbReference>
<evidence type="ECO:0000313" key="1">
    <source>
        <dbReference type="EMBL" id="RAW13740.1"/>
    </source>
</evidence>
<organism evidence="1 2">
    <name type="scientific">Phytoactinopolyspora halophila</name>
    <dbReference type="NCBI Taxonomy" id="1981511"/>
    <lineage>
        <taxon>Bacteria</taxon>
        <taxon>Bacillati</taxon>
        <taxon>Actinomycetota</taxon>
        <taxon>Actinomycetes</taxon>
        <taxon>Jiangellales</taxon>
        <taxon>Jiangellaceae</taxon>
        <taxon>Phytoactinopolyspora</taxon>
    </lineage>
</organism>
<accession>A0A329QN22</accession>
<dbReference type="PANTHER" id="PTHR36978:SF4">
    <property type="entry name" value="P-LOOP CONTAINING NUCLEOSIDE TRIPHOSPHATE HYDROLASE PROTEIN"/>
    <property type="match status" value="1"/>
</dbReference>
<proteinExistence type="predicted"/>
<dbReference type="OrthoDB" id="285690at2"/>
<keyword evidence="2" id="KW-1185">Reference proteome</keyword>
<dbReference type="PANTHER" id="PTHR36978">
    <property type="entry name" value="P-LOOP CONTAINING NUCLEOTIDE TRIPHOSPHATE HYDROLASE"/>
    <property type="match status" value="1"/>
</dbReference>
<dbReference type="SUPFAM" id="SSF52540">
    <property type="entry name" value="P-loop containing nucleoside triphosphate hydrolases"/>
    <property type="match status" value="1"/>
</dbReference>
<dbReference type="Gene3D" id="3.40.50.300">
    <property type="entry name" value="P-loop containing nucleotide triphosphate hydrolases"/>
    <property type="match status" value="1"/>
</dbReference>
<comment type="caution">
    <text evidence="1">The sequence shown here is derived from an EMBL/GenBank/DDBJ whole genome shotgun (WGS) entry which is preliminary data.</text>
</comment>
<reference evidence="1 2" key="1">
    <citation type="submission" date="2018-06" db="EMBL/GenBank/DDBJ databases">
        <title>Phytoactinopolyspora halophila sp. nov., a novel halophilic actinomycete isolated from a saline soil in China.</title>
        <authorList>
            <person name="Tang S.-K."/>
        </authorList>
    </citation>
    <scope>NUCLEOTIDE SEQUENCE [LARGE SCALE GENOMIC DNA]</scope>
    <source>
        <strain evidence="1 2">YIM 96934</strain>
    </source>
</reference>
<dbReference type="Proteomes" id="UP000250462">
    <property type="component" value="Unassembled WGS sequence"/>
</dbReference>
<dbReference type="EMBL" id="QMIG01000011">
    <property type="protein sequence ID" value="RAW13740.1"/>
    <property type="molecule type" value="Genomic_DNA"/>
</dbReference>
<protein>
    <submittedName>
        <fullName evidence="1">Sulfotransferase family protein</fullName>
    </submittedName>
</protein>